<evidence type="ECO:0000256" key="8">
    <source>
        <dbReference type="SAM" id="Phobius"/>
    </source>
</evidence>
<keyword evidence="8" id="KW-0472">Membrane</keyword>
<dbReference type="PROSITE" id="PS50109">
    <property type="entry name" value="HIS_KIN"/>
    <property type="match status" value="1"/>
</dbReference>
<evidence type="ECO:0000256" key="3">
    <source>
        <dbReference type="ARBA" id="ARBA00012438"/>
    </source>
</evidence>
<dbReference type="Gene3D" id="1.10.287.130">
    <property type="match status" value="1"/>
</dbReference>
<reference evidence="11 12" key="1">
    <citation type="submission" date="2019-03" db="EMBL/GenBank/DDBJ databases">
        <title>Genomic Encyclopedia of Type Strains, Phase IV (KMG-IV): sequencing the most valuable type-strain genomes for metagenomic binning, comparative biology and taxonomic classification.</title>
        <authorList>
            <person name="Goeker M."/>
        </authorList>
    </citation>
    <scope>NUCLEOTIDE SEQUENCE [LARGE SCALE GENOMIC DNA]</scope>
    <source>
        <strain evidence="11 12">DSM 101688</strain>
    </source>
</reference>
<dbReference type="EC" id="2.7.13.3" evidence="3"/>
<dbReference type="InterPro" id="IPR003661">
    <property type="entry name" value="HisK_dim/P_dom"/>
</dbReference>
<dbReference type="Proteomes" id="UP000295304">
    <property type="component" value="Unassembled WGS sequence"/>
</dbReference>
<evidence type="ECO:0000256" key="5">
    <source>
        <dbReference type="ARBA" id="ARBA00022679"/>
    </source>
</evidence>
<proteinExistence type="predicted"/>
<feature type="region of interest" description="Disordered" evidence="7">
    <location>
        <begin position="581"/>
        <end position="616"/>
    </location>
</feature>
<evidence type="ECO:0000259" key="9">
    <source>
        <dbReference type="PROSITE" id="PS50109"/>
    </source>
</evidence>
<comment type="catalytic activity">
    <reaction evidence="1">
        <text>ATP + protein L-histidine = ADP + protein N-phospho-L-histidine.</text>
        <dbReference type="EC" id="2.7.13.3"/>
    </reaction>
</comment>
<dbReference type="SUPFAM" id="SSF55874">
    <property type="entry name" value="ATPase domain of HSP90 chaperone/DNA topoisomerase II/histidine kinase"/>
    <property type="match status" value="1"/>
</dbReference>
<dbReference type="SMART" id="SM00304">
    <property type="entry name" value="HAMP"/>
    <property type="match status" value="1"/>
</dbReference>
<dbReference type="PROSITE" id="PS50885">
    <property type="entry name" value="HAMP"/>
    <property type="match status" value="1"/>
</dbReference>
<protein>
    <recommendedName>
        <fullName evidence="3">histidine kinase</fullName>
        <ecNumber evidence="3">2.7.13.3</ecNumber>
    </recommendedName>
</protein>
<dbReference type="Pfam" id="PF02518">
    <property type="entry name" value="HATPase_c"/>
    <property type="match status" value="1"/>
</dbReference>
<gene>
    <name evidence="11" type="ORF">EDD55_1037</name>
</gene>
<sequence length="616" mass="67621">MMIVLILTPLIVDMFYQVYVHRQEQLEKIRADVESISSLVAKEHLSLFNSAREVLVALSQIPQIRGHDTAACSKILTNVGARFTQYTNFSKVDSTGHIVCSSTPMDKPVDASKGINIVDAFDKGVFSLSGYRIGRLTGKPVIVFSQPIFSAEGQVTGTVNSGLNLNWLSAYLTDLSIPDKASVTVFDRKGVVYASYPSGHLKIGVSIAQTPLFKSVITETGAQYARYNDPKMGEMLVGFREVRNVPGGVFITTDIPKSVVLAGIEKTTWEHVIVVFSVIVLSVLLGWVQFHLIFGRWIERLAAMAQHLAQGDFSARAHVPYSQGELGALAHAFDSMAERLQTHDQVLRQAKDNAEHANHAKSVFLANMNHELRTPLNSINGFAEMMELEMFGALPAQYKEYVKNIHSSAVHLGGVIDDILDMAKVETGKIELSEKEVDVPLLIEDALFMVHRMAKENGVKLKLNIDRSCFLIGDPIRLKQCILNLLSNAIKFSPGGSVTIATRCEAGFILEVRDTGIGMTADDIKIALQPFGHAEQRAFTRRFQGTGLGLPITKQLIEIHGGELIIESEIGRGSTVTIRLPTERVFKPPSPSAGATRDDAPKNSQKNSAANEDRDE</sequence>
<dbReference type="InterPro" id="IPR036890">
    <property type="entry name" value="HATPase_C_sf"/>
</dbReference>
<keyword evidence="5" id="KW-0808">Transferase</keyword>
<dbReference type="PRINTS" id="PR00344">
    <property type="entry name" value="BCTRLSENSOR"/>
</dbReference>
<dbReference type="Gene3D" id="6.10.340.10">
    <property type="match status" value="1"/>
</dbReference>
<dbReference type="SUPFAM" id="SSF47384">
    <property type="entry name" value="Homodimeric domain of signal transducing histidine kinase"/>
    <property type="match status" value="1"/>
</dbReference>
<evidence type="ECO:0000313" key="11">
    <source>
        <dbReference type="EMBL" id="TCS63386.1"/>
    </source>
</evidence>
<organism evidence="11 12">
    <name type="scientific">Varunaivibrio sulfuroxidans</name>
    <dbReference type="NCBI Taxonomy" id="1773489"/>
    <lineage>
        <taxon>Bacteria</taxon>
        <taxon>Pseudomonadati</taxon>
        <taxon>Pseudomonadota</taxon>
        <taxon>Alphaproteobacteria</taxon>
        <taxon>Rhodospirillales</taxon>
        <taxon>Magnetovibrionaceae</taxon>
        <taxon>Varunaivibrio</taxon>
    </lineage>
</organism>
<dbReference type="Gene3D" id="3.30.565.10">
    <property type="entry name" value="Histidine kinase-like ATPase, C-terminal domain"/>
    <property type="match status" value="1"/>
</dbReference>
<comment type="subcellular location">
    <subcellularLocation>
        <location evidence="2">Membrane</location>
    </subcellularLocation>
</comment>
<dbReference type="GO" id="GO:0005886">
    <property type="term" value="C:plasma membrane"/>
    <property type="evidence" value="ECO:0007669"/>
    <property type="project" value="TreeGrafter"/>
</dbReference>
<keyword evidence="6 11" id="KW-0418">Kinase</keyword>
<dbReference type="GO" id="GO:0009927">
    <property type="term" value="F:histidine phosphotransfer kinase activity"/>
    <property type="evidence" value="ECO:0007669"/>
    <property type="project" value="TreeGrafter"/>
</dbReference>
<dbReference type="CDD" id="cd06225">
    <property type="entry name" value="HAMP"/>
    <property type="match status" value="1"/>
</dbReference>
<dbReference type="InterPro" id="IPR003594">
    <property type="entry name" value="HATPase_dom"/>
</dbReference>
<name>A0A4R3JE71_9PROT</name>
<feature type="domain" description="HAMP" evidence="10">
    <location>
        <begin position="298"/>
        <end position="345"/>
    </location>
</feature>
<dbReference type="Gene3D" id="3.30.450.20">
    <property type="entry name" value="PAS domain"/>
    <property type="match status" value="2"/>
</dbReference>
<keyword evidence="8" id="KW-1133">Transmembrane helix</keyword>
<dbReference type="PANTHER" id="PTHR43047:SF63">
    <property type="entry name" value="HISTIDINE KINASE"/>
    <property type="match status" value="1"/>
</dbReference>
<dbReference type="InterPro" id="IPR036097">
    <property type="entry name" value="HisK_dim/P_sf"/>
</dbReference>
<evidence type="ECO:0000256" key="6">
    <source>
        <dbReference type="ARBA" id="ARBA00022777"/>
    </source>
</evidence>
<feature type="domain" description="Histidine kinase" evidence="9">
    <location>
        <begin position="367"/>
        <end position="584"/>
    </location>
</feature>
<evidence type="ECO:0000256" key="4">
    <source>
        <dbReference type="ARBA" id="ARBA00022553"/>
    </source>
</evidence>
<dbReference type="CDD" id="cd12914">
    <property type="entry name" value="PDC1_DGC_like"/>
    <property type="match status" value="1"/>
</dbReference>
<keyword evidence="4" id="KW-0597">Phosphoprotein</keyword>
<keyword evidence="12" id="KW-1185">Reference proteome</keyword>
<dbReference type="SMART" id="SM00388">
    <property type="entry name" value="HisKA"/>
    <property type="match status" value="1"/>
</dbReference>
<comment type="caution">
    <text evidence="11">The sequence shown here is derived from an EMBL/GenBank/DDBJ whole genome shotgun (WGS) entry which is preliminary data.</text>
</comment>
<dbReference type="EMBL" id="SLZW01000003">
    <property type="protein sequence ID" value="TCS63386.1"/>
    <property type="molecule type" value="Genomic_DNA"/>
</dbReference>
<dbReference type="CDD" id="cd16922">
    <property type="entry name" value="HATPase_EvgS-ArcB-TorS-like"/>
    <property type="match status" value="1"/>
</dbReference>
<dbReference type="InterPro" id="IPR003660">
    <property type="entry name" value="HAMP_dom"/>
</dbReference>
<dbReference type="AlphaFoldDB" id="A0A4R3JE71"/>
<evidence type="ECO:0000313" key="12">
    <source>
        <dbReference type="Proteomes" id="UP000295304"/>
    </source>
</evidence>
<dbReference type="SUPFAM" id="SSF158472">
    <property type="entry name" value="HAMP domain-like"/>
    <property type="match status" value="1"/>
</dbReference>
<dbReference type="InterPro" id="IPR004358">
    <property type="entry name" value="Sig_transdc_His_kin-like_C"/>
</dbReference>
<dbReference type="PANTHER" id="PTHR43047">
    <property type="entry name" value="TWO-COMPONENT HISTIDINE PROTEIN KINASE"/>
    <property type="match status" value="1"/>
</dbReference>
<dbReference type="SMART" id="SM00387">
    <property type="entry name" value="HATPase_c"/>
    <property type="match status" value="1"/>
</dbReference>
<dbReference type="InterPro" id="IPR005467">
    <property type="entry name" value="His_kinase_dom"/>
</dbReference>
<feature type="transmembrane region" description="Helical" evidence="8">
    <location>
        <begin position="272"/>
        <end position="294"/>
    </location>
</feature>
<keyword evidence="8" id="KW-0812">Transmembrane</keyword>
<accession>A0A4R3JE71</accession>
<dbReference type="Pfam" id="PF00672">
    <property type="entry name" value="HAMP"/>
    <property type="match status" value="1"/>
</dbReference>
<dbReference type="CDD" id="cd00082">
    <property type="entry name" value="HisKA"/>
    <property type="match status" value="1"/>
</dbReference>
<evidence type="ECO:0000259" key="10">
    <source>
        <dbReference type="PROSITE" id="PS50885"/>
    </source>
</evidence>
<evidence type="ECO:0000256" key="7">
    <source>
        <dbReference type="SAM" id="MobiDB-lite"/>
    </source>
</evidence>
<evidence type="ECO:0000256" key="2">
    <source>
        <dbReference type="ARBA" id="ARBA00004370"/>
    </source>
</evidence>
<dbReference type="GO" id="GO:0000155">
    <property type="term" value="F:phosphorelay sensor kinase activity"/>
    <property type="evidence" value="ECO:0007669"/>
    <property type="project" value="InterPro"/>
</dbReference>
<dbReference type="Pfam" id="PF00512">
    <property type="entry name" value="HisKA"/>
    <property type="match status" value="1"/>
</dbReference>
<evidence type="ECO:0000256" key="1">
    <source>
        <dbReference type="ARBA" id="ARBA00000085"/>
    </source>
</evidence>